<comment type="caution">
    <text evidence="3">The sequence shown here is derived from an EMBL/GenBank/DDBJ whole genome shotgun (WGS) entry which is preliminary data.</text>
</comment>
<keyword evidence="4" id="KW-1185">Reference proteome</keyword>
<feature type="region of interest" description="Disordered" evidence="1">
    <location>
        <begin position="87"/>
        <end position="129"/>
    </location>
</feature>
<evidence type="ECO:0000256" key="2">
    <source>
        <dbReference type="SAM" id="Phobius"/>
    </source>
</evidence>
<reference evidence="3 4" key="1">
    <citation type="journal article" date="2015" name="Sci. Rep.">
        <title>Genome of the facultative scuticociliatosis pathogen Pseudocohnilembus persalinus provides insight into its virulence through horizontal gene transfer.</title>
        <authorList>
            <person name="Xiong J."/>
            <person name="Wang G."/>
            <person name="Cheng J."/>
            <person name="Tian M."/>
            <person name="Pan X."/>
            <person name="Warren A."/>
            <person name="Jiang C."/>
            <person name="Yuan D."/>
            <person name="Miao W."/>
        </authorList>
    </citation>
    <scope>NUCLEOTIDE SEQUENCE [LARGE SCALE GENOMIC DNA]</scope>
    <source>
        <strain evidence="3">36N120E</strain>
    </source>
</reference>
<protein>
    <recommendedName>
        <fullName evidence="5">Transmembrane protein</fullName>
    </recommendedName>
</protein>
<dbReference type="AlphaFoldDB" id="A0A0V0QKT0"/>
<evidence type="ECO:0000256" key="1">
    <source>
        <dbReference type="SAM" id="MobiDB-lite"/>
    </source>
</evidence>
<keyword evidence="2" id="KW-0812">Transmembrane</keyword>
<name>A0A0V0QKT0_PSEPJ</name>
<keyword evidence="2" id="KW-0472">Membrane</keyword>
<dbReference type="Proteomes" id="UP000054937">
    <property type="component" value="Unassembled WGS sequence"/>
</dbReference>
<dbReference type="InParanoid" id="A0A0V0QKT0"/>
<feature type="compositionally biased region" description="Low complexity" evidence="1">
    <location>
        <begin position="88"/>
        <end position="103"/>
    </location>
</feature>
<gene>
    <name evidence="3" type="ORF">PPERSA_04062</name>
</gene>
<sequence>MAESIVLDEDDLDTYALYSQVVVWLFLAFLLLHLIIASLQLFFKIHDLITDYNQEKVSYLNSELQSQFGKKPQNSQYNTNIQKELLQDNNNNDDNNNNVDKNNQSTLITDRSQDLMISQKSKDEKVDDYYNIRQNSSKFDIKNAEDQFDNQQSPKKKKKQVVEIELQNQKNNKKQKKSSGQLSQKLNQERDDEDEKSQNSDELENSKEFSEKYDIINKKRQKKIAGLLVDSQNKNYDSYDRDSYIQKDQDRNNYFMTEQNKIKNSPTFKQYNSLTKSKKQSMNQIVYKKKIIVVTKYIFNLEIHEKPNRSYMNSHASFDSVSNIEDDTIFKDKKIQVTGQILYSAKVNENPDEDGLYDILPTYTQIDSYYLQGNQLKETMKIFDKLKIQDDQIFIEKEERLNLTGLNMDPKTREILFSQDLLFVEYFVRIDGKRKKYKGSLNF</sequence>
<feature type="compositionally biased region" description="Basic and acidic residues" evidence="1">
    <location>
        <begin position="196"/>
        <end position="208"/>
    </location>
</feature>
<feature type="compositionally biased region" description="Polar residues" evidence="1">
    <location>
        <begin position="104"/>
        <end position="119"/>
    </location>
</feature>
<evidence type="ECO:0000313" key="3">
    <source>
        <dbReference type="EMBL" id="KRX02859.1"/>
    </source>
</evidence>
<dbReference type="EMBL" id="LDAU01000151">
    <property type="protein sequence ID" value="KRX02859.1"/>
    <property type="molecule type" value="Genomic_DNA"/>
</dbReference>
<evidence type="ECO:0000313" key="4">
    <source>
        <dbReference type="Proteomes" id="UP000054937"/>
    </source>
</evidence>
<keyword evidence="2" id="KW-1133">Transmembrane helix</keyword>
<feature type="region of interest" description="Disordered" evidence="1">
    <location>
        <begin position="141"/>
        <end position="208"/>
    </location>
</feature>
<feature type="transmembrane region" description="Helical" evidence="2">
    <location>
        <begin position="21"/>
        <end position="43"/>
    </location>
</feature>
<accession>A0A0V0QKT0</accession>
<evidence type="ECO:0008006" key="5">
    <source>
        <dbReference type="Google" id="ProtNLM"/>
    </source>
</evidence>
<feature type="compositionally biased region" description="Basic and acidic residues" evidence="1">
    <location>
        <begin position="120"/>
        <end position="129"/>
    </location>
</feature>
<proteinExistence type="predicted"/>
<organism evidence="3 4">
    <name type="scientific">Pseudocohnilembus persalinus</name>
    <name type="common">Ciliate</name>
    <dbReference type="NCBI Taxonomy" id="266149"/>
    <lineage>
        <taxon>Eukaryota</taxon>
        <taxon>Sar</taxon>
        <taxon>Alveolata</taxon>
        <taxon>Ciliophora</taxon>
        <taxon>Intramacronucleata</taxon>
        <taxon>Oligohymenophorea</taxon>
        <taxon>Scuticociliatia</taxon>
        <taxon>Philasterida</taxon>
        <taxon>Pseudocohnilembidae</taxon>
        <taxon>Pseudocohnilembus</taxon>
    </lineage>
</organism>